<protein>
    <submittedName>
        <fullName evidence="1">Uncharacterized protein</fullName>
    </submittedName>
</protein>
<sequence length="126" mass="14151">MNQIRGNLIGLGHAEKELFSFVNQSSVSAGCENTNEGHLIWSLQNLNHSMKHINSLFPITIHRKTKYDSSPSKLISGAHIFEYKQCSLNASTLRIHVDECIAYKNIHLDPMPAHVNPCPFSHLQST</sequence>
<evidence type="ECO:0000313" key="1">
    <source>
        <dbReference type="EMBL" id="JAE25632.1"/>
    </source>
</evidence>
<proteinExistence type="predicted"/>
<dbReference type="PROSITE" id="PS51257">
    <property type="entry name" value="PROKAR_LIPOPROTEIN"/>
    <property type="match status" value="1"/>
</dbReference>
<accession>A0A0A9GMF5</accession>
<name>A0A0A9GMF5_ARUDO</name>
<reference evidence="1" key="1">
    <citation type="submission" date="2014-09" db="EMBL/GenBank/DDBJ databases">
        <authorList>
            <person name="Magalhaes I.L.F."/>
            <person name="Oliveira U."/>
            <person name="Santos F.R."/>
            <person name="Vidigal T.H.D.A."/>
            <person name="Brescovit A.D."/>
            <person name="Santos A.J."/>
        </authorList>
    </citation>
    <scope>NUCLEOTIDE SEQUENCE</scope>
    <source>
        <tissue evidence="1">Shoot tissue taken approximately 20 cm above the soil surface</tissue>
    </source>
</reference>
<dbReference type="AlphaFoldDB" id="A0A0A9GMF5"/>
<organism evidence="1">
    <name type="scientific">Arundo donax</name>
    <name type="common">Giant reed</name>
    <name type="synonym">Donax arundinaceus</name>
    <dbReference type="NCBI Taxonomy" id="35708"/>
    <lineage>
        <taxon>Eukaryota</taxon>
        <taxon>Viridiplantae</taxon>
        <taxon>Streptophyta</taxon>
        <taxon>Embryophyta</taxon>
        <taxon>Tracheophyta</taxon>
        <taxon>Spermatophyta</taxon>
        <taxon>Magnoliopsida</taxon>
        <taxon>Liliopsida</taxon>
        <taxon>Poales</taxon>
        <taxon>Poaceae</taxon>
        <taxon>PACMAD clade</taxon>
        <taxon>Arundinoideae</taxon>
        <taxon>Arundineae</taxon>
        <taxon>Arundo</taxon>
    </lineage>
</organism>
<dbReference type="EMBL" id="GBRH01172264">
    <property type="protein sequence ID" value="JAE25632.1"/>
    <property type="molecule type" value="Transcribed_RNA"/>
</dbReference>
<reference evidence="1" key="2">
    <citation type="journal article" date="2015" name="Data Brief">
        <title>Shoot transcriptome of the giant reed, Arundo donax.</title>
        <authorList>
            <person name="Barrero R.A."/>
            <person name="Guerrero F.D."/>
            <person name="Moolhuijzen P."/>
            <person name="Goolsby J.A."/>
            <person name="Tidwell J."/>
            <person name="Bellgard S.E."/>
            <person name="Bellgard M.I."/>
        </authorList>
    </citation>
    <scope>NUCLEOTIDE SEQUENCE</scope>
    <source>
        <tissue evidence="1">Shoot tissue taken approximately 20 cm above the soil surface</tissue>
    </source>
</reference>